<dbReference type="EMBL" id="VUNZ01000001">
    <property type="protein sequence ID" value="KAA2222983.1"/>
    <property type="molecule type" value="Genomic_DNA"/>
</dbReference>
<dbReference type="RefSeq" id="WP_149831947.1">
    <property type="nucleotide sequence ID" value="NZ_VUNZ01000001.1"/>
</dbReference>
<dbReference type="AlphaFoldDB" id="A0A5B2U986"/>
<gene>
    <name evidence="2" type="ORF">FW780_01925</name>
</gene>
<feature type="signal peptide" evidence="1">
    <location>
        <begin position="1"/>
        <end position="20"/>
    </location>
</feature>
<comment type="caution">
    <text evidence="2">The sequence shown here is derived from an EMBL/GenBank/DDBJ whole genome shotgun (WGS) entry which is preliminary data.</text>
</comment>
<protein>
    <submittedName>
        <fullName evidence="2">Uncharacterized protein</fullName>
    </submittedName>
</protein>
<sequence length="189" mass="22168">MKRIIIGRMKNNLLTLFLLASNLFFSQTSDQFKKIAAGINTSYTDFEISIGKSSRDRETNFGLEKRVYEYDTFSIIAYEKDDIAGIDEISILSKRQFDNKESWYIISKTLNDDSNYFIVDSFVSSIKDKIYKNNLKFNEIVNILRNSSDLSDYIYYVIFKKNNIYYQMNVIETATLLRITKDYTTPSKK</sequence>
<reference evidence="2 3" key="1">
    <citation type="journal article" date="2015" name="Int. J. Syst. Evol. Microbiol.">
        <title>Chryseobacterium sediminis sp. nov., isolated from a river sediment.</title>
        <authorList>
            <person name="Kampfer P."/>
            <person name="Busse H.J."/>
            <person name="McInroy J.A."/>
            <person name="Glaeser S.P."/>
        </authorList>
    </citation>
    <scope>NUCLEOTIDE SEQUENCE [LARGE SCALE GENOMIC DNA]</scope>
    <source>
        <strain evidence="2 3">IMT-174</strain>
    </source>
</reference>
<feature type="chain" id="PRO_5023035864" evidence="1">
    <location>
        <begin position="21"/>
        <end position="189"/>
    </location>
</feature>
<keyword evidence="1" id="KW-0732">Signal</keyword>
<accession>A0A5B2U986</accession>
<dbReference type="OrthoDB" id="1265966at2"/>
<evidence type="ECO:0000313" key="2">
    <source>
        <dbReference type="EMBL" id="KAA2222983.1"/>
    </source>
</evidence>
<organism evidence="2 3">
    <name type="scientific">Chryseobacterium sediminis</name>
    <dbReference type="NCBI Taxonomy" id="1679494"/>
    <lineage>
        <taxon>Bacteria</taxon>
        <taxon>Pseudomonadati</taxon>
        <taxon>Bacteroidota</taxon>
        <taxon>Flavobacteriia</taxon>
        <taxon>Flavobacteriales</taxon>
        <taxon>Weeksellaceae</taxon>
        <taxon>Chryseobacterium group</taxon>
        <taxon>Chryseobacterium</taxon>
    </lineage>
</organism>
<proteinExistence type="predicted"/>
<evidence type="ECO:0000256" key="1">
    <source>
        <dbReference type="SAM" id="SignalP"/>
    </source>
</evidence>
<name>A0A5B2U986_9FLAO</name>
<dbReference type="Proteomes" id="UP000323082">
    <property type="component" value="Unassembled WGS sequence"/>
</dbReference>
<evidence type="ECO:0000313" key="3">
    <source>
        <dbReference type="Proteomes" id="UP000323082"/>
    </source>
</evidence>